<dbReference type="Proteomes" id="UP000433101">
    <property type="component" value="Unassembled WGS sequence"/>
</dbReference>
<keyword evidence="2 4" id="KW-0479">Metal-binding</keyword>
<dbReference type="PROSITE" id="PS01137">
    <property type="entry name" value="TATD_1"/>
    <property type="match status" value="1"/>
</dbReference>
<dbReference type="InterPro" id="IPR015991">
    <property type="entry name" value="TatD/YcfH-like"/>
</dbReference>
<keyword evidence="5" id="KW-0540">Nuclease</keyword>
<feature type="binding site" evidence="4">
    <location>
        <position position="154"/>
    </location>
    <ligand>
        <name>a divalent metal cation</name>
        <dbReference type="ChEBI" id="CHEBI:60240"/>
        <label>2</label>
    </ligand>
</feature>
<protein>
    <submittedName>
        <fullName evidence="5">YchF/TatD family DNA exonuclease</fullName>
    </submittedName>
</protein>
<dbReference type="GO" id="GO:0004536">
    <property type="term" value="F:DNA nuclease activity"/>
    <property type="evidence" value="ECO:0007669"/>
    <property type="project" value="InterPro"/>
</dbReference>
<dbReference type="PANTHER" id="PTHR46124">
    <property type="entry name" value="D-AMINOACYL-TRNA DEACYLASE"/>
    <property type="match status" value="1"/>
</dbReference>
<dbReference type="Pfam" id="PF01026">
    <property type="entry name" value="TatD_DNase"/>
    <property type="match status" value="1"/>
</dbReference>
<feature type="binding site" evidence="4">
    <location>
        <position position="128"/>
    </location>
    <ligand>
        <name>a divalent metal cation</name>
        <dbReference type="ChEBI" id="CHEBI:60240"/>
        <label>2</label>
    </ligand>
</feature>
<dbReference type="AlphaFoldDB" id="A0A7X3S9J3"/>
<keyword evidence="5" id="KW-0269">Exonuclease</keyword>
<dbReference type="PANTHER" id="PTHR46124:SF2">
    <property type="entry name" value="D-AMINOACYL-TRNA DEACYLASE"/>
    <property type="match status" value="1"/>
</dbReference>
<dbReference type="InterPro" id="IPR018228">
    <property type="entry name" value="DNase_TatD-rel_CS"/>
</dbReference>
<accession>A0A7X3S9J3</accession>
<dbReference type="InterPro" id="IPR001130">
    <property type="entry name" value="TatD-like"/>
</dbReference>
<evidence type="ECO:0000256" key="3">
    <source>
        <dbReference type="ARBA" id="ARBA00022801"/>
    </source>
</evidence>
<gene>
    <name evidence="5" type="ORF">GR183_18535</name>
</gene>
<organism evidence="5 6">
    <name type="scientific">Stappia sediminis</name>
    <dbReference type="NCBI Taxonomy" id="2692190"/>
    <lineage>
        <taxon>Bacteria</taxon>
        <taxon>Pseudomonadati</taxon>
        <taxon>Pseudomonadota</taxon>
        <taxon>Alphaproteobacteria</taxon>
        <taxon>Hyphomicrobiales</taxon>
        <taxon>Stappiaceae</taxon>
        <taxon>Stappia</taxon>
    </lineage>
</organism>
<dbReference type="Gene3D" id="3.20.20.140">
    <property type="entry name" value="Metal-dependent hydrolases"/>
    <property type="match status" value="1"/>
</dbReference>
<comment type="caution">
    <text evidence="5">The sequence shown here is derived from an EMBL/GenBank/DDBJ whole genome shotgun (WGS) entry which is preliminary data.</text>
</comment>
<dbReference type="FunFam" id="3.20.20.140:FF:000005">
    <property type="entry name" value="TatD family hydrolase"/>
    <property type="match status" value="1"/>
</dbReference>
<dbReference type="NCBIfam" id="TIGR00010">
    <property type="entry name" value="YchF/TatD family DNA exonuclease"/>
    <property type="match status" value="1"/>
</dbReference>
<dbReference type="SUPFAM" id="SSF51556">
    <property type="entry name" value="Metallo-dependent hydrolases"/>
    <property type="match status" value="1"/>
</dbReference>
<evidence type="ECO:0000256" key="2">
    <source>
        <dbReference type="ARBA" id="ARBA00022723"/>
    </source>
</evidence>
<dbReference type="InterPro" id="IPR032466">
    <property type="entry name" value="Metal_Hydrolase"/>
</dbReference>
<keyword evidence="6" id="KW-1185">Reference proteome</keyword>
<dbReference type="PIRSF" id="PIRSF005902">
    <property type="entry name" value="DNase_TatD"/>
    <property type="match status" value="1"/>
</dbReference>
<name>A0A7X3S9J3_9HYPH</name>
<dbReference type="GO" id="GO:0004527">
    <property type="term" value="F:exonuclease activity"/>
    <property type="evidence" value="ECO:0007669"/>
    <property type="project" value="UniProtKB-KW"/>
</dbReference>
<evidence type="ECO:0000313" key="5">
    <source>
        <dbReference type="EMBL" id="MXN66917.1"/>
    </source>
</evidence>
<dbReference type="EMBL" id="WUMV01000009">
    <property type="protein sequence ID" value="MXN66917.1"/>
    <property type="molecule type" value="Genomic_DNA"/>
</dbReference>
<feature type="binding site" evidence="4">
    <location>
        <position position="204"/>
    </location>
    <ligand>
        <name>a divalent metal cation</name>
        <dbReference type="ChEBI" id="CHEBI:60240"/>
        <label>1</label>
    </ligand>
</feature>
<evidence type="ECO:0000313" key="6">
    <source>
        <dbReference type="Proteomes" id="UP000433101"/>
    </source>
</evidence>
<dbReference type="GO" id="GO:0005829">
    <property type="term" value="C:cytosol"/>
    <property type="evidence" value="ECO:0007669"/>
    <property type="project" value="TreeGrafter"/>
</dbReference>
<proteinExistence type="inferred from homology"/>
<feature type="binding site" evidence="4">
    <location>
        <position position="92"/>
    </location>
    <ligand>
        <name>a divalent metal cation</name>
        <dbReference type="ChEBI" id="CHEBI:60240"/>
        <label>1</label>
    </ligand>
</feature>
<evidence type="ECO:0000256" key="1">
    <source>
        <dbReference type="ARBA" id="ARBA00009275"/>
    </source>
</evidence>
<dbReference type="CDD" id="cd01310">
    <property type="entry name" value="TatD_DNAse"/>
    <property type="match status" value="1"/>
</dbReference>
<comment type="similarity">
    <text evidence="1">Belongs to the metallo-dependent hydrolases superfamily. TatD-type hydrolase family.</text>
</comment>
<dbReference type="GO" id="GO:0046872">
    <property type="term" value="F:metal ion binding"/>
    <property type="evidence" value="ECO:0007669"/>
    <property type="project" value="UniProtKB-KW"/>
</dbReference>
<dbReference type="RefSeq" id="WP_160777171.1">
    <property type="nucleotide sequence ID" value="NZ_WUMV01000009.1"/>
</dbReference>
<sequence>MLVDSHCHLDFPDFDEERDEIVARADDAGVKIMVTISTRIRQFDRIRAIAERYDNVYCSVGTHPHNAGEEPDIDVEEIIRLAAHPKVVAIGEAGLDYFYDKSPRDLQAAGFRRHIAAARETGLPLVIHSRDADADMAAILEDEMGKGAFPAILHCFSSGRDLALKGIELGLHVSFSGILTFKKSTELREIASELPRDRLLVETDAPYLAPQPWRGKRNEPAYVAHTNQVLADCHGVSAEEMASRTTANFFRLFPKVPLQEVE</sequence>
<feature type="binding site" evidence="4">
    <location>
        <position position="6"/>
    </location>
    <ligand>
        <name>a divalent metal cation</name>
        <dbReference type="ChEBI" id="CHEBI:60240"/>
        <label>1</label>
    </ligand>
</feature>
<evidence type="ECO:0000256" key="4">
    <source>
        <dbReference type="PIRSR" id="PIRSR005902-1"/>
    </source>
</evidence>
<reference evidence="5 6" key="1">
    <citation type="submission" date="2019-12" db="EMBL/GenBank/DDBJ databases">
        <authorList>
            <person name="Li M."/>
        </authorList>
    </citation>
    <scope>NUCLEOTIDE SEQUENCE [LARGE SCALE GENOMIC DNA]</scope>
    <source>
        <strain evidence="5 6">GBMRC 2046</strain>
    </source>
</reference>
<keyword evidence="3" id="KW-0378">Hydrolase</keyword>
<feature type="binding site" evidence="4">
    <location>
        <position position="8"/>
    </location>
    <ligand>
        <name>a divalent metal cation</name>
        <dbReference type="ChEBI" id="CHEBI:60240"/>
        <label>1</label>
    </ligand>
</feature>